<proteinExistence type="predicted"/>
<evidence type="ECO:0000256" key="1">
    <source>
        <dbReference type="SAM" id="MobiDB-lite"/>
    </source>
</evidence>
<feature type="compositionally biased region" description="Basic residues" evidence="1">
    <location>
        <begin position="13"/>
        <end position="23"/>
    </location>
</feature>
<dbReference type="EMBL" id="BK015852">
    <property type="protein sequence ID" value="DAD69575.1"/>
    <property type="molecule type" value="Genomic_DNA"/>
</dbReference>
<evidence type="ECO:0000313" key="2">
    <source>
        <dbReference type="EMBL" id="DAD69575.1"/>
    </source>
</evidence>
<name>A0A8S5LI51_9CAUD</name>
<organism evidence="2">
    <name type="scientific">Myoviridae sp. ctbwh6</name>
    <dbReference type="NCBI Taxonomy" id="2827611"/>
    <lineage>
        <taxon>Viruses</taxon>
        <taxon>Duplodnaviria</taxon>
        <taxon>Heunggongvirae</taxon>
        <taxon>Uroviricota</taxon>
        <taxon>Caudoviricetes</taxon>
    </lineage>
</organism>
<sequence>MHGWTINTAYRGHPTRTGRRWLPGKRTGIRSMTGWSLPTNPAGGRSDTNDL</sequence>
<reference evidence="2" key="1">
    <citation type="journal article" date="2021" name="Proc. Natl. Acad. Sci. U.S.A.">
        <title>A Catalog of Tens of Thousands of Viruses from Human Metagenomes Reveals Hidden Associations with Chronic Diseases.</title>
        <authorList>
            <person name="Tisza M.J."/>
            <person name="Buck C.B."/>
        </authorList>
    </citation>
    <scope>NUCLEOTIDE SEQUENCE</scope>
    <source>
        <strain evidence="2">Ctbwh6</strain>
    </source>
</reference>
<feature type="region of interest" description="Disordered" evidence="1">
    <location>
        <begin position="1"/>
        <end position="51"/>
    </location>
</feature>
<accession>A0A8S5LI51</accession>
<protein>
    <submittedName>
        <fullName evidence="2">Uncharacterized protein</fullName>
    </submittedName>
</protein>